<dbReference type="PROSITE" id="PS01124">
    <property type="entry name" value="HTH_ARAC_FAMILY_2"/>
    <property type="match status" value="1"/>
</dbReference>
<dbReference type="Pfam" id="PF12833">
    <property type="entry name" value="HTH_18"/>
    <property type="match status" value="1"/>
</dbReference>
<dbReference type="InterPro" id="IPR018062">
    <property type="entry name" value="HTH_AraC-typ_CS"/>
</dbReference>
<gene>
    <name evidence="8" type="primary">xynC</name>
    <name evidence="8" type="ORF">TXXE_13065</name>
</gene>
<accession>A0ABN7S2K5</accession>
<protein>
    <submittedName>
        <fullName evidence="8">Two-component response regulator</fullName>
    </submittedName>
</protein>
<dbReference type="Pfam" id="PF00072">
    <property type="entry name" value="Response_reg"/>
    <property type="match status" value="1"/>
</dbReference>
<dbReference type="Gene3D" id="3.40.50.2300">
    <property type="match status" value="1"/>
</dbReference>
<dbReference type="PANTHER" id="PTHR43280">
    <property type="entry name" value="ARAC-FAMILY TRANSCRIPTIONAL REGULATOR"/>
    <property type="match status" value="1"/>
</dbReference>
<sequence>MTDRPYLMLVVEDEPAIREGVLGTLRKWGEKQPDIWQFIAAASGPEGLEIARSQPVDFMICDIRLPGMSGIDMLEKLRQANRNTPAILLTGYAEFEYVRKALSLGVVNYLLKPVDQVQLIEAVEVALEKENIGSRRSREADAPARHNETIRHALALIAERLKDPDFTLKELADRVHLNANYLSTLFRENTGMTFSDYLTRQRLNIAKRLLLGTDKKIYTIAEETGFSSAKYFIKVFRDFEGVTPKAFRASRIPGASPGDEDRRGAKGARG</sequence>
<keyword evidence="9" id="KW-1185">Reference proteome</keyword>
<dbReference type="PANTHER" id="PTHR43280:SF28">
    <property type="entry name" value="HTH-TYPE TRANSCRIPTIONAL ACTIVATOR RHAS"/>
    <property type="match status" value="1"/>
</dbReference>
<dbReference type="InterPro" id="IPR018060">
    <property type="entry name" value="HTH_AraC"/>
</dbReference>
<keyword evidence="4" id="KW-0597">Phosphoprotein</keyword>
<dbReference type="EMBL" id="CAJRAY010000067">
    <property type="protein sequence ID" value="CAG5089485.1"/>
    <property type="molecule type" value="Genomic_DNA"/>
</dbReference>
<evidence type="ECO:0000256" key="4">
    <source>
        <dbReference type="PROSITE-ProRule" id="PRU00169"/>
    </source>
</evidence>
<dbReference type="CDD" id="cd17536">
    <property type="entry name" value="REC_YesN-like"/>
    <property type="match status" value="1"/>
</dbReference>
<dbReference type="Gene3D" id="1.10.10.60">
    <property type="entry name" value="Homeodomain-like"/>
    <property type="match status" value="2"/>
</dbReference>
<dbReference type="InterPro" id="IPR001789">
    <property type="entry name" value="Sig_transdc_resp-reg_receiver"/>
</dbReference>
<evidence type="ECO:0000313" key="8">
    <source>
        <dbReference type="EMBL" id="CAG5089485.1"/>
    </source>
</evidence>
<organism evidence="8 9">
    <name type="scientific">Thermobacillus xylanilyticus</name>
    <dbReference type="NCBI Taxonomy" id="76633"/>
    <lineage>
        <taxon>Bacteria</taxon>
        <taxon>Bacillati</taxon>
        <taxon>Bacillota</taxon>
        <taxon>Bacilli</taxon>
        <taxon>Bacillales</taxon>
        <taxon>Paenibacillaceae</taxon>
        <taxon>Thermobacillus</taxon>
    </lineage>
</organism>
<dbReference type="PRINTS" id="PR00032">
    <property type="entry name" value="HTHARAC"/>
</dbReference>
<dbReference type="SUPFAM" id="SSF46689">
    <property type="entry name" value="Homeodomain-like"/>
    <property type="match status" value="1"/>
</dbReference>
<evidence type="ECO:0000256" key="1">
    <source>
        <dbReference type="ARBA" id="ARBA00023015"/>
    </source>
</evidence>
<feature type="modified residue" description="4-aspartylphosphate" evidence="4">
    <location>
        <position position="62"/>
    </location>
</feature>
<dbReference type="SMART" id="SM00342">
    <property type="entry name" value="HTH_ARAC"/>
    <property type="match status" value="1"/>
</dbReference>
<dbReference type="PROSITE" id="PS00041">
    <property type="entry name" value="HTH_ARAC_FAMILY_1"/>
    <property type="match status" value="1"/>
</dbReference>
<dbReference type="InterPro" id="IPR020449">
    <property type="entry name" value="Tscrpt_reg_AraC-type_HTH"/>
</dbReference>
<reference evidence="8 9" key="1">
    <citation type="submission" date="2021-04" db="EMBL/GenBank/DDBJ databases">
        <authorList>
            <person name="Rakotoarivonina H."/>
        </authorList>
    </citation>
    <scope>NUCLEOTIDE SEQUENCE [LARGE SCALE GENOMIC DNA]</scope>
    <source>
        <strain evidence="8 9">XE</strain>
    </source>
</reference>
<dbReference type="InterPro" id="IPR011006">
    <property type="entry name" value="CheY-like_superfamily"/>
</dbReference>
<keyword evidence="3" id="KW-0804">Transcription</keyword>
<name>A0ABN7S2K5_THEXY</name>
<dbReference type="SUPFAM" id="SSF52172">
    <property type="entry name" value="CheY-like"/>
    <property type="match status" value="1"/>
</dbReference>
<dbReference type="RefSeq" id="WP_213484968.1">
    <property type="nucleotide sequence ID" value="NZ_CAJRAY010000067.1"/>
</dbReference>
<evidence type="ECO:0000256" key="2">
    <source>
        <dbReference type="ARBA" id="ARBA00023125"/>
    </source>
</evidence>
<dbReference type="SMART" id="SM00448">
    <property type="entry name" value="REC"/>
    <property type="match status" value="1"/>
</dbReference>
<comment type="caution">
    <text evidence="8">The sequence shown here is derived from an EMBL/GenBank/DDBJ whole genome shotgun (WGS) entry which is preliminary data.</text>
</comment>
<evidence type="ECO:0000259" key="6">
    <source>
        <dbReference type="PROSITE" id="PS01124"/>
    </source>
</evidence>
<evidence type="ECO:0000256" key="3">
    <source>
        <dbReference type="ARBA" id="ARBA00023163"/>
    </source>
</evidence>
<evidence type="ECO:0000259" key="7">
    <source>
        <dbReference type="PROSITE" id="PS50110"/>
    </source>
</evidence>
<proteinExistence type="predicted"/>
<dbReference type="InterPro" id="IPR009057">
    <property type="entry name" value="Homeodomain-like_sf"/>
</dbReference>
<feature type="domain" description="Response regulatory" evidence="7">
    <location>
        <begin position="7"/>
        <end position="127"/>
    </location>
</feature>
<dbReference type="Proteomes" id="UP000681526">
    <property type="component" value="Unassembled WGS sequence"/>
</dbReference>
<keyword evidence="1" id="KW-0805">Transcription regulation</keyword>
<feature type="domain" description="HTH araC/xylS-type" evidence="6">
    <location>
        <begin position="151"/>
        <end position="250"/>
    </location>
</feature>
<dbReference type="PROSITE" id="PS50110">
    <property type="entry name" value="RESPONSE_REGULATORY"/>
    <property type="match status" value="1"/>
</dbReference>
<evidence type="ECO:0000256" key="5">
    <source>
        <dbReference type="SAM" id="MobiDB-lite"/>
    </source>
</evidence>
<feature type="region of interest" description="Disordered" evidence="5">
    <location>
        <begin position="250"/>
        <end position="270"/>
    </location>
</feature>
<evidence type="ECO:0000313" key="9">
    <source>
        <dbReference type="Proteomes" id="UP000681526"/>
    </source>
</evidence>
<keyword evidence="2" id="KW-0238">DNA-binding</keyword>